<dbReference type="Gene3D" id="2.30.110.10">
    <property type="entry name" value="Electron Transport, Fmn-binding Protein, Chain A"/>
    <property type="match status" value="1"/>
</dbReference>
<keyword evidence="3" id="KW-1185">Reference proteome</keyword>
<organism evidence="2 3">
    <name type="scientific">Palleronia aestuarii</name>
    <dbReference type="NCBI Taxonomy" id="568105"/>
    <lineage>
        <taxon>Bacteria</taxon>
        <taxon>Pseudomonadati</taxon>
        <taxon>Pseudomonadota</taxon>
        <taxon>Alphaproteobacteria</taxon>
        <taxon>Rhodobacterales</taxon>
        <taxon>Roseobacteraceae</taxon>
        <taxon>Palleronia</taxon>
    </lineage>
</organism>
<dbReference type="Pfam" id="PF01243">
    <property type="entry name" value="PNPOx_N"/>
    <property type="match status" value="1"/>
</dbReference>
<feature type="domain" description="Pyridoxamine 5'-phosphate oxidase N-terminal" evidence="1">
    <location>
        <begin position="42"/>
        <end position="160"/>
    </location>
</feature>
<comment type="caution">
    <text evidence="2">The sequence shown here is derived from an EMBL/GenBank/DDBJ whole genome shotgun (WGS) entry which is preliminary data.</text>
</comment>
<gene>
    <name evidence="2" type="ORF">LX81_04413</name>
</gene>
<dbReference type="PANTHER" id="PTHR42815:SF2">
    <property type="entry name" value="FAD-BINDING, PUTATIVE (AFU_ORTHOLOGUE AFUA_6G07600)-RELATED"/>
    <property type="match status" value="1"/>
</dbReference>
<evidence type="ECO:0000313" key="3">
    <source>
        <dbReference type="Proteomes" id="UP000248916"/>
    </source>
</evidence>
<name>A0A2W7MNQ1_9RHOB</name>
<evidence type="ECO:0000313" key="2">
    <source>
        <dbReference type="EMBL" id="PZX09640.1"/>
    </source>
</evidence>
<proteinExistence type="predicted"/>
<dbReference type="SUPFAM" id="SSF50475">
    <property type="entry name" value="FMN-binding split barrel"/>
    <property type="match status" value="1"/>
</dbReference>
<accession>A0A2W7MNQ1</accession>
<sequence length="221" mass="24527">MAKTKMTSYKPSPEYIISNESELRSLFPPTHDLAIKKVQSYIDEHARAFIERSPFVCIGTQGNEGKADVSPRGDPAGFVEIIDDKTLAIPDRPGNNRLDSLSNIVVNPHVGLLFVIPGFDDTMRVNGKATLVVDPTLLESLSVDGRLPKLAIVVEVQTVFIHCAKAFRRSHLWNPDHYQDRSKLPSLMKIALDATNAAPSDKGELDRLNEALEDGYQKTLY</sequence>
<dbReference type="InterPro" id="IPR024029">
    <property type="entry name" value="Pyridox_Oxase_FMN-dep"/>
</dbReference>
<dbReference type="PANTHER" id="PTHR42815">
    <property type="entry name" value="FAD-BINDING, PUTATIVE (AFU_ORTHOLOGUE AFUA_6G07600)-RELATED"/>
    <property type="match status" value="1"/>
</dbReference>
<evidence type="ECO:0000259" key="1">
    <source>
        <dbReference type="Pfam" id="PF01243"/>
    </source>
</evidence>
<dbReference type="InterPro" id="IPR011576">
    <property type="entry name" value="Pyridox_Oxase_N"/>
</dbReference>
<dbReference type="InterPro" id="IPR012349">
    <property type="entry name" value="Split_barrel_FMN-bd"/>
</dbReference>
<protein>
    <recommendedName>
        <fullName evidence="1">Pyridoxamine 5'-phosphate oxidase N-terminal domain-containing protein</fullName>
    </recommendedName>
</protein>
<reference evidence="2 3" key="1">
    <citation type="submission" date="2018-06" db="EMBL/GenBank/DDBJ databases">
        <title>Genomic Encyclopedia of Archaeal and Bacterial Type Strains, Phase II (KMG-II): from individual species to whole genera.</title>
        <authorList>
            <person name="Goeker M."/>
        </authorList>
    </citation>
    <scope>NUCLEOTIDE SEQUENCE [LARGE SCALE GENOMIC DNA]</scope>
    <source>
        <strain evidence="2 3">DSM 22009</strain>
    </source>
</reference>
<dbReference type="EMBL" id="QKZL01000074">
    <property type="protein sequence ID" value="PZX09640.1"/>
    <property type="molecule type" value="Genomic_DNA"/>
</dbReference>
<dbReference type="AlphaFoldDB" id="A0A2W7MNQ1"/>
<dbReference type="Proteomes" id="UP000248916">
    <property type="component" value="Unassembled WGS sequence"/>
</dbReference>
<dbReference type="RefSeq" id="WP_234822804.1">
    <property type="nucleotide sequence ID" value="NZ_QKZL01000074.1"/>
</dbReference>
<dbReference type="NCBIfam" id="TIGR04025">
    <property type="entry name" value="PPOX_FMN_DR2398"/>
    <property type="match status" value="1"/>
</dbReference>